<dbReference type="EMBL" id="MNBE01000310">
    <property type="protein sequence ID" value="OKP10874.1"/>
    <property type="molecule type" value="Genomic_DNA"/>
</dbReference>
<feature type="chain" id="PRO_5013157785" description="AA1-like domain-containing protein" evidence="1">
    <location>
        <begin position="25"/>
        <end position="148"/>
    </location>
</feature>
<proteinExistence type="predicted"/>
<comment type="caution">
    <text evidence="2">The sequence shown here is derived from an EMBL/GenBank/DDBJ whole genome shotgun (WGS) entry which is preliminary data.</text>
</comment>
<name>A0A1Q5UEH5_9EURO</name>
<keyword evidence="1" id="KW-0732">Signal</keyword>
<evidence type="ECO:0000313" key="3">
    <source>
        <dbReference type="Proteomes" id="UP000186955"/>
    </source>
</evidence>
<gene>
    <name evidence="2" type="ORF">PENSUB_3694</name>
</gene>
<accession>A0A1Q5UEH5</accession>
<organism evidence="2 3">
    <name type="scientific">Penicillium subrubescens</name>
    <dbReference type="NCBI Taxonomy" id="1316194"/>
    <lineage>
        <taxon>Eukaryota</taxon>
        <taxon>Fungi</taxon>
        <taxon>Dikarya</taxon>
        <taxon>Ascomycota</taxon>
        <taxon>Pezizomycotina</taxon>
        <taxon>Eurotiomycetes</taxon>
        <taxon>Eurotiomycetidae</taxon>
        <taxon>Eurotiales</taxon>
        <taxon>Aspergillaceae</taxon>
        <taxon>Penicillium</taxon>
    </lineage>
</organism>
<dbReference type="Proteomes" id="UP000186955">
    <property type="component" value="Unassembled WGS sequence"/>
</dbReference>
<sequence>MKSITLVTTLAAATTAITAPHTSAKRDLYPISLTDLYASYYDQTKPETTLVNFKLSDPNTNLNTTCNAAWSIGQAGTLKFNCADPSYQLSFPNGIYNVEDFMIEISRPDGSESGQARAYGESWKCEKHDGYPSETCAWDGVFHVGVSK</sequence>
<protein>
    <recommendedName>
        <fullName evidence="4">AA1-like domain-containing protein</fullName>
    </recommendedName>
</protein>
<evidence type="ECO:0000256" key="1">
    <source>
        <dbReference type="SAM" id="SignalP"/>
    </source>
</evidence>
<reference evidence="2 3" key="1">
    <citation type="submission" date="2016-10" db="EMBL/GenBank/DDBJ databases">
        <title>Genome sequence of the ascomycete fungus Penicillium subrubescens.</title>
        <authorList>
            <person name="De Vries R.P."/>
            <person name="Peng M."/>
            <person name="Dilokpimol A."/>
            <person name="Hilden K."/>
            <person name="Makela M.R."/>
            <person name="Grigoriev I."/>
            <person name="Riley R."/>
            <person name="Granchi Z."/>
        </authorList>
    </citation>
    <scope>NUCLEOTIDE SEQUENCE [LARGE SCALE GENOMIC DNA]</scope>
    <source>
        <strain evidence="2 3">CBS 132785</strain>
    </source>
</reference>
<evidence type="ECO:0008006" key="4">
    <source>
        <dbReference type="Google" id="ProtNLM"/>
    </source>
</evidence>
<keyword evidence="3" id="KW-1185">Reference proteome</keyword>
<evidence type="ECO:0000313" key="2">
    <source>
        <dbReference type="EMBL" id="OKP10874.1"/>
    </source>
</evidence>
<dbReference type="OrthoDB" id="4280013at2759"/>
<dbReference type="AlphaFoldDB" id="A0A1Q5UEH5"/>
<feature type="signal peptide" evidence="1">
    <location>
        <begin position="1"/>
        <end position="24"/>
    </location>
</feature>